<sequence length="159" mass="17969">MKTHGQLETPWQRKTTGVQPSASSHRSDGALLVRVRFRVAFLLLVLVEHLEAVLQSYTEAFAEQHREFKETMNQILLLDVCMASTGFYENCGPPSQRPGSYIQWSTDMAFEDTSCLGIVSALLLEERQKIVLEESHKFKPDLNGIPEYPKDASEKPLST</sequence>
<feature type="region of interest" description="Disordered" evidence="1">
    <location>
        <begin position="140"/>
        <end position="159"/>
    </location>
</feature>
<reference evidence="3" key="2">
    <citation type="submission" date="2017-12" db="EMBL/GenBank/DDBJ databases">
        <title>Genome sequence of the Bar-tailed Godwit (Limosa lapponica baueri).</title>
        <authorList>
            <person name="Lima N.C.B."/>
            <person name="Parody-Merino A.M."/>
            <person name="Battley P.F."/>
            <person name="Fidler A.E."/>
            <person name="Prosdocimi F."/>
        </authorList>
    </citation>
    <scope>NUCLEOTIDE SEQUENCE [LARGE SCALE GENOMIC DNA]</scope>
</reference>
<name>A0A2I0UNJ2_LIMLA</name>
<gene>
    <name evidence="2" type="ORF">llap_2068</name>
</gene>
<feature type="compositionally biased region" description="Basic and acidic residues" evidence="1">
    <location>
        <begin position="148"/>
        <end position="159"/>
    </location>
</feature>
<dbReference type="Proteomes" id="UP000233556">
    <property type="component" value="Unassembled WGS sequence"/>
</dbReference>
<evidence type="ECO:0000256" key="1">
    <source>
        <dbReference type="SAM" id="MobiDB-lite"/>
    </source>
</evidence>
<reference evidence="3" key="1">
    <citation type="submission" date="2017-11" db="EMBL/GenBank/DDBJ databases">
        <authorList>
            <person name="Lima N.C."/>
            <person name="Parody-Merino A.M."/>
            <person name="Battley P.F."/>
            <person name="Fidler A.E."/>
            <person name="Prosdocimi F."/>
        </authorList>
    </citation>
    <scope>NUCLEOTIDE SEQUENCE [LARGE SCALE GENOMIC DNA]</scope>
</reference>
<dbReference type="EMBL" id="KZ505674">
    <property type="protein sequence ID" value="PKU47602.1"/>
    <property type="molecule type" value="Genomic_DNA"/>
</dbReference>
<protein>
    <submittedName>
        <fullName evidence="2">Uncharacterized protein</fullName>
    </submittedName>
</protein>
<accession>A0A2I0UNJ2</accession>
<dbReference type="AlphaFoldDB" id="A0A2I0UNJ2"/>
<proteinExistence type="predicted"/>
<evidence type="ECO:0000313" key="2">
    <source>
        <dbReference type="EMBL" id="PKU47602.1"/>
    </source>
</evidence>
<keyword evidence="3" id="KW-1185">Reference proteome</keyword>
<evidence type="ECO:0000313" key="3">
    <source>
        <dbReference type="Proteomes" id="UP000233556"/>
    </source>
</evidence>
<feature type="region of interest" description="Disordered" evidence="1">
    <location>
        <begin position="1"/>
        <end position="24"/>
    </location>
</feature>
<organism evidence="2 3">
    <name type="scientific">Limosa lapponica baueri</name>
    <dbReference type="NCBI Taxonomy" id="1758121"/>
    <lineage>
        <taxon>Eukaryota</taxon>
        <taxon>Metazoa</taxon>
        <taxon>Chordata</taxon>
        <taxon>Craniata</taxon>
        <taxon>Vertebrata</taxon>
        <taxon>Euteleostomi</taxon>
        <taxon>Archelosauria</taxon>
        <taxon>Archosauria</taxon>
        <taxon>Dinosauria</taxon>
        <taxon>Saurischia</taxon>
        <taxon>Theropoda</taxon>
        <taxon>Coelurosauria</taxon>
        <taxon>Aves</taxon>
        <taxon>Neognathae</taxon>
        <taxon>Neoaves</taxon>
        <taxon>Charadriiformes</taxon>
        <taxon>Scolopacidae</taxon>
        <taxon>Limosa</taxon>
    </lineage>
</organism>
<feature type="compositionally biased region" description="Polar residues" evidence="1">
    <location>
        <begin position="12"/>
        <end position="24"/>
    </location>
</feature>